<dbReference type="PANTHER" id="PTHR22883:SF22">
    <property type="entry name" value="PALMITOYLTRANSFERASE ZDHHC11-RELATED"/>
    <property type="match status" value="1"/>
</dbReference>
<evidence type="ECO:0000256" key="7">
    <source>
        <dbReference type="RuleBase" id="RU079119"/>
    </source>
</evidence>
<reference evidence="10" key="2">
    <citation type="submission" date="2025-09" db="UniProtKB">
        <authorList>
            <consortium name="Ensembl"/>
        </authorList>
    </citation>
    <scope>IDENTIFICATION</scope>
</reference>
<keyword evidence="3 7" id="KW-0812">Transmembrane</keyword>
<dbReference type="OrthoDB" id="9909019at2759"/>
<evidence type="ECO:0000313" key="10">
    <source>
        <dbReference type="Ensembl" id="ENSMAMP00000018399.2"/>
    </source>
</evidence>
<accession>A0A3Q3MBM3</accession>
<reference evidence="10" key="1">
    <citation type="submission" date="2025-08" db="UniProtKB">
        <authorList>
            <consortium name="Ensembl"/>
        </authorList>
    </citation>
    <scope>IDENTIFICATION</scope>
</reference>
<evidence type="ECO:0000256" key="6">
    <source>
        <dbReference type="ARBA" id="ARBA00023315"/>
    </source>
</evidence>
<proteinExistence type="inferred from homology"/>
<feature type="region of interest" description="Disordered" evidence="8">
    <location>
        <begin position="373"/>
        <end position="403"/>
    </location>
</feature>
<evidence type="ECO:0000313" key="11">
    <source>
        <dbReference type="Proteomes" id="UP000261640"/>
    </source>
</evidence>
<evidence type="ECO:0000256" key="2">
    <source>
        <dbReference type="ARBA" id="ARBA00022679"/>
    </source>
</evidence>
<feature type="domain" description="Palmitoyltransferase DHHC" evidence="9">
    <location>
        <begin position="122"/>
        <end position="273"/>
    </location>
</feature>
<sequence length="403" mass="45018">MNCFSQRLRRTSPMYGSSRNELVPSRPPRMNGWTWPPQAFQVIGWLVYSYLAIVSFGICIPLLPQPWNLVVYALMGISFIVHFFTHIAAVTIDPADANVRAKKNYSSPVPLFDRTKQPHVIQDLHCYLCDVKVGPRVKHCGVCNKCVKDFDHHCKWLNTCVGGRNYWCFFVALSSATSGVFLLVAIILFIIIQHYLDPNSLRTAPQFESMLGNGTWLVFLPLAPIKTSSAGLLIIAFITVMLSITCLLLLCHLLGFHLYLFYKGMGTYDYVKRKRQREARNQETEEGNSNYAKTPNEGQGNPETSFDCEPALSKSSSTCTLGNKGPLGCQLSGSICTEVENFKKSEEKENNFHYDTENPTENTAREMSMSWKADTDEAAQSAGVKSVPGVQDPLGSSVMTPVQ</sequence>
<keyword evidence="6 7" id="KW-0012">Acyltransferase</keyword>
<dbReference type="PANTHER" id="PTHR22883">
    <property type="entry name" value="ZINC FINGER DHHC DOMAIN CONTAINING PROTEIN"/>
    <property type="match status" value="1"/>
</dbReference>
<feature type="transmembrane region" description="Helical" evidence="7">
    <location>
        <begin position="69"/>
        <end position="92"/>
    </location>
</feature>
<comment type="domain">
    <text evidence="7">The DHHC domain is required for palmitoyltransferase activity.</text>
</comment>
<name>A0A3Q3MBM3_9TELE</name>
<protein>
    <recommendedName>
        <fullName evidence="7">Palmitoyltransferase</fullName>
        <ecNumber evidence="7">2.3.1.225</ecNumber>
    </recommendedName>
</protein>
<dbReference type="EC" id="2.3.1.225" evidence="7"/>
<dbReference type="GO" id="GO:0006612">
    <property type="term" value="P:protein targeting to membrane"/>
    <property type="evidence" value="ECO:0007669"/>
    <property type="project" value="TreeGrafter"/>
</dbReference>
<feature type="transmembrane region" description="Helical" evidence="7">
    <location>
        <begin position="230"/>
        <end position="262"/>
    </location>
</feature>
<keyword evidence="5 7" id="KW-0472">Membrane</keyword>
<dbReference type="Proteomes" id="UP000261640">
    <property type="component" value="Unplaced"/>
</dbReference>
<evidence type="ECO:0000256" key="1">
    <source>
        <dbReference type="ARBA" id="ARBA00004141"/>
    </source>
</evidence>
<dbReference type="Ensembl" id="ENSMAMT00000018877.2">
    <property type="protein sequence ID" value="ENSMAMP00000018399.2"/>
    <property type="gene ID" value="ENSMAMG00000012422.2"/>
</dbReference>
<organism evidence="10 11">
    <name type="scientific">Mastacembelus armatus</name>
    <name type="common">zig-zag eel</name>
    <dbReference type="NCBI Taxonomy" id="205130"/>
    <lineage>
        <taxon>Eukaryota</taxon>
        <taxon>Metazoa</taxon>
        <taxon>Chordata</taxon>
        <taxon>Craniata</taxon>
        <taxon>Vertebrata</taxon>
        <taxon>Euteleostomi</taxon>
        <taxon>Actinopterygii</taxon>
        <taxon>Neopterygii</taxon>
        <taxon>Teleostei</taxon>
        <taxon>Neoteleostei</taxon>
        <taxon>Acanthomorphata</taxon>
        <taxon>Anabantaria</taxon>
        <taxon>Synbranchiformes</taxon>
        <taxon>Mastacembelidae</taxon>
        <taxon>Mastacembelus</taxon>
    </lineage>
</organism>
<dbReference type="GO" id="GO:0019706">
    <property type="term" value="F:protein-cysteine S-palmitoyltransferase activity"/>
    <property type="evidence" value="ECO:0007669"/>
    <property type="project" value="UniProtKB-EC"/>
</dbReference>
<comment type="similarity">
    <text evidence="7">Belongs to the DHHC palmitoyltransferase family.</text>
</comment>
<feature type="region of interest" description="Disordered" evidence="8">
    <location>
        <begin position="279"/>
        <end position="307"/>
    </location>
</feature>
<evidence type="ECO:0000256" key="8">
    <source>
        <dbReference type="SAM" id="MobiDB-lite"/>
    </source>
</evidence>
<dbReference type="InterPro" id="IPR039859">
    <property type="entry name" value="PFA4/ZDH16/20/ERF2-like"/>
</dbReference>
<feature type="compositionally biased region" description="Polar residues" evidence="8">
    <location>
        <begin position="287"/>
        <end position="304"/>
    </location>
</feature>
<dbReference type="PROSITE" id="PS50216">
    <property type="entry name" value="DHHC"/>
    <property type="match status" value="1"/>
</dbReference>
<evidence type="ECO:0000256" key="3">
    <source>
        <dbReference type="ARBA" id="ARBA00022692"/>
    </source>
</evidence>
<dbReference type="AlphaFoldDB" id="A0A3Q3MBM3"/>
<keyword evidence="4 7" id="KW-1133">Transmembrane helix</keyword>
<dbReference type="GO" id="GO:0005794">
    <property type="term" value="C:Golgi apparatus"/>
    <property type="evidence" value="ECO:0007669"/>
    <property type="project" value="TreeGrafter"/>
</dbReference>
<comment type="catalytic activity">
    <reaction evidence="7">
        <text>L-cysteinyl-[protein] + hexadecanoyl-CoA = S-hexadecanoyl-L-cysteinyl-[protein] + CoA</text>
        <dbReference type="Rhea" id="RHEA:36683"/>
        <dbReference type="Rhea" id="RHEA-COMP:10131"/>
        <dbReference type="Rhea" id="RHEA-COMP:11032"/>
        <dbReference type="ChEBI" id="CHEBI:29950"/>
        <dbReference type="ChEBI" id="CHEBI:57287"/>
        <dbReference type="ChEBI" id="CHEBI:57379"/>
        <dbReference type="ChEBI" id="CHEBI:74151"/>
        <dbReference type="EC" id="2.3.1.225"/>
    </reaction>
</comment>
<feature type="transmembrane region" description="Helical" evidence="7">
    <location>
        <begin position="39"/>
        <end position="63"/>
    </location>
</feature>
<feature type="transmembrane region" description="Helical" evidence="7">
    <location>
        <begin position="166"/>
        <end position="192"/>
    </location>
</feature>
<dbReference type="InParanoid" id="A0A3Q3MBM3"/>
<dbReference type="GeneTree" id="ENSGT00940000161608"/>
<keyword evidence="2 7" id="KW-0808">Transferase</keyword>
<dbReference type="FunCoup" id="A0A3Q3MBM3">
    <property type="interactions" value="101"/>
</dbReference>
<keyword evidence="11" id="KW-1185">Reference proteome</keyword>
<dbReference type="GO" id="GO:0005783">
    <property type="term" value="C:endoplasmic reticulum"/>
    <property type="evidence" value="ECO:0007669"/>
    <property type="project" value="TreeGrafter"/>
</dbReference>
<evidence type="ECO:0000256" key="4">
    <source>
        <dbReference type="ARBA" id="ARBA00022989"/>
    </source>
</evidence>
<dbReference type="InterPro" id="IPR001594">
    <property type="entry name" value="Palmitoyltrfase_DHHC"/>
</dbReference>
<dbReference type="Pfam" id="PF01529">
    <property type="entry name" value="DHHC"/>
    <property type="match status" value="1"/>
</dbReference>
<comment type="subcellular location">
    <subcellularLocation>
        <location evidence="1">Membrane</location>
        <topology evidence="1">Multi-pass membrane protein</topology>
    </subcellularLocation>
</comment>
<evidence type="ECO:0000259" key="9">
    <source>
        <dbReference type="Pfam" id="PF01529"/>
    </source>
</evidence>
<dbReference type="STRING" id="205130.ENSMAMP00000018399"/>
<dbReference type="GO" id="GO:0016020">
    <property type="term" value="C:membrane"/>
    <property type="evidence" value="ECO:0007669"/>
    <property type="project" value="UniProtKB-SubCell"/>
</dbReference>
<evidence type="ECO:0000256" key="5">
    <source>
        <dbReference type="ARBA" id="ARBA00023136"/>
    </source>
</evidence>